<dbReference type="RefSeq" id="WP_420243406.1">
    <property type="nucleotide sequence ID" value="NZ_BOPV01000001.1"/>
</dbReference>
<evidence type="ECO:0008006" key="4">
    <source>
        <dbReference type="Google" id="ProtNLM"/>
    </source>
</evidence>
<dbReference type="AlphaFoldDB" id="A0A8S8XC90"/>
<sequence>MADIVNLRKARKDKARADKEKKAAENRVAFGRTKEDKKLSEAQRALEEARLAAHRKAPSKDDESTR</sequence>
<gene>
    <name evidence="2" type="ORF">TMPK1_25410</name>
</gene>
<evidence type="ECO:0000313" key="2">
    <source>
        <dbReference type="EMBL" id="GIL40304.1"/>
    </source>
</evidence>
<accession>A0A8S8XC90</accession>
<dbReference type="Proteomes" id="UP000681075">
    <property type="component" value="Unassembled WGS sequence"/>
</dbReference>
<name>A0A8S8XC90_9PROT</name>
<feature type="compositionally biased region" description="Basic and acidic residues" evidence="1">
    <location>
        <begin position="15"/>
        <end position="25"/>
    </location>
</feature>
<feature type="compositionally biased region" description="Basic and acidic residues" evidence="1">
    <location>
        <begin position="32"/>
        <end position="51"/>
    </location>
</feature>
<proteinExistence type="predicted"/>
<dbReference type="InterPro" id="IPR025227">
    <property type="entry name" value="DUF4169"/>
</dbReference>
<keyword evidence="3" id="KW-1185">Reference proteome</keyword>
<dbReference type="EMBL" id="BOPV01000001">
    <property type="protein sequence ID" value="GIL40304.1"/>
    <property type="molecule type" value="Genomic_DNA"/>
</dbReference>
<evidence type="ECO:0000313" key="3">
    <source>
        <dbReference type="Proteomes" id="UP000681075"/>
    </source>
</evidence>
<dbReference type="Pfam" id="PF13770">
    <property type="entry name" value="DUF4169"/>
    <property type="match status" value="1"/>
</dbReference>
<feature type="region of interest" description="Disordered" evidence="1">
    <location>
        <begin position="1"/>
        <end position="66"/>
    </location>
</feature>
<comment type="caution">
    <text evidence="2">The sequence shown here is derived from an EMBL/GenBank/DDBJ whole genome shotgun (WGS) entry which is preliminary data.</text>
</comment>
<protein>
    <recommendedName>
        <fullName evidence="4">DUF4169 domain-containing protein</fullName>
    </recommendedName>
</protein>
<evidence type="ECO:0000256" key="1">
    <source>
        <dbReference type="SAM" id="MobiDB-lite"/>
    </source>
</evidence>
<reference evidence="2" key="1">
    <citation type="submission" date="2021-02" db="EMBL/GenBank/DDBJ databases">
        <title>Genome sequence of Rhodospirillales sp. strain TMPK1 isolated from soil.</title>
        <authorList>
            <person name="Nakai R."/>
            <person name="Kusada H."/>
            <person name="Tamaki H."/>
        </authorList>
    </citation>
    <scope>NUCLEOTIDE SEQUENCE</scope>
    <source>
        <strain evidence="2">TMPK1</strain>
    </source>
</reference>
<organism evidence="2 3">
    <name type="scientific">Roseiterribacter gracilis</name>
    <dbReference type="NCBI Taxonomy" id="2812848"/>
    <lineage>
        <taxon>Bacteria</taxon>
        <taxon>Pseudomonadati</taxon>
        <taxon>Pseudomonadota</taxon>
        <taxon>Alphaproteobacteria</taxon>
        <taxon>Rhodospirillales</taxon>
        <taxon>Roseiterribacteraceae</taxon>
        <taxon>Roseiterribacter</taxon>
    </lineage>
</organism>